<comment type="caution">
    <text evidence="1">The sequence shown here is derived from an EMBL/GenBank/DDBJ whole genome shotgun (WGS) entry which is preliminary data.</text>
</comment>
<reference evidence="1 2" key="1">
    <citation type="journal article" date="2018" name="Sci. Rep.">
        <title>Genomic signatures of local adaptation to the degree of environmental predictability in rotifers.</title>
        <authorList>
            <person name="Franch-Gras L."/>
            <person name="Hahn C."/>
            <person name="Garcia-Roger E.M."/>
            <person name="Carmona M.J."/>
            <person name="Serra M."/>
            <person name="Gomez A."/>
        </authorList>
    </citation>
    <scope>NUCLEOTIDE SEQUENCE [LARGE SCALE GENOMIC DNA]</scope>
    <source>
        <strain evidence="1">HYR1</strain>
    </source>
</reference>
<dbReference type="EMBL" id="REGN01005697">
    <property type="protein sequence ID" value="RNA12414.1"/>
    <property type="molecule type" value="Genomic_DNA"/>
</dbReference>
<name>A0A3M7QMW8_BRAPC</name>
<gene>
    <name evidence="1" type="ORF">BpHYR1_045576</name>
</gene>
<dbReference type="Proteomes" id="UP000276133">
    <property type="component" value="Unassembled WGS sequence"/>
</dbReference>
<organism evidence="1 2">
    <name type="scientific">Brachionus plicatilis</name>
    <name type="common">Marine rotifer</name>
    <name type="synonym">Brachionus muelleri</name>
    <dbReference type="NCBI Taxonomy" id="10195"/>
    <lineage>
        <taxon>Eukaryota</taxon>
        <taxon>Metazoa</taxon>
        <taxon>Spiralia</taxon>
        <taxon>Gnathifera</taxon>
        <taxon>Rotifera</taxon>
        <taxon>Eurotatoria</taxon>
        <taxon>Monogononta</taxon>
        <taxon>Pseudotrocha</taxon>
        <taxon>Ploima</taxon>
        <taxon>Brachionidae</taxon>
        <taxon>Brachionus</taxon>
    </lineage>
</organism>
<proteinExistence type="predicted"/>
<evidence type="ECO:0000313" key="1">
    <source>
        <dbReference type="EMBL" id="RNA12414.1"/>
    </source>
</evidence>
<protein>
    <submittedName>
        <fullName evidence="1">Uncharacterized protein</fullName>
    </submittedName>
</protein>
<accession>A0A3M7QMW8</accession>
<sequence>MVSKSNHQFLDSVHSRYMNKLDLNNGQIEIDCRNFYLAKDVLKSFFQGSSEWQSLLFSPHGCNMIKFYINKLGVLMIESKGVLYFKLFLEEF</sequence>
<dbReference type="AlphaFoldDB" id="A0A3M7QMW8"/>
<keyword evidence="2" id="KW-1185">Reference proteome</keyword>
<evidence type="ECO:0000313" key="2">
    <source>
        <dbReference type="Proteomes" id="UP000276133"/>
    </source>
</evidence>